<feature type="compositionally biased region" description="Pro residues" evidence="1">
    <location>
        <begin position="30"/>
        <end position="46"/>
    </location>
</feature>
<reference evidence="2 3" key="1">
    <citation type="submission" date="2020-11" db="EMBL/GenBank/DDBJ databases">
        <title>genome sequence of strain KACC 18849.</title>
        <authorList>
            <person name="Gao J."/>
            <person name="Zhang X."/>
        </authorList>
    </citation>
    <scope>NUCLEOTIDE SEQUENCE [LARGE SCALE GENOMIC DNA]</scope>
    <source>
        <strain evidence="2 3">KACC 18849</strain>
    </source>
</reference>
<dbReference type="EMBL" id="JADWOX010000013">
    <property type="protein sequence ID" value="MBI1685407.1"/>
    <property type="molecule type" value="Genomic_DNA"/>
</dbReference>
<feature type="compositionally biased region" description="Pro residues" evidence="1">
    <location>
        <begin position="71"/>
        <end position="80"/>
    </location>
</feature>
<feature type="compositionally biased region" description="Basic and acidic residues" evidence="1">
    <location>
        <begin position="1"/>
        <end position="14"/>
    </location>
</feature>
<accession>A0ABS0T0I2</accession>
<name>A0ABS0T0I2_9CAUL</name>
<comment type="caution">
    <text evidence="2">The sequence shown here is derived from an EMBL/GenBank/DDBJ whole genome shotgun (WGS) entry which is preliminary data.</text>
</comment>
<proteinExistence type="predicted"/>
<evidence type="ECO:0000313" key="3">
    <source>
        <dbReference type="Proteomes" id="UP000639859"/>
    </source>
</evidence>
<gene>
    <name evidence="2" type="ORF">I4Q42_17185</name>
</gene>
<evidence type="ECO:0000313" key="2">
    <source>
        <dbReference type="EMBL" id="MBI1685407.1"/>
    </source>
</evidence>
<protein>
    <submittedName>
        <fullName evidence="2">Uncharacterized protein</fullName>
    </submittedName>
</protein>
<dbReference type="RefSeq" id="WP_198577456.1">
    <property type="nucleotide sequence ID" value="NZ_JADWOX010000013.1"/>
</dbReference>
<evidence type="ECO:0000256" key="1">
    <source>
        <dbReference type="SAM" id="MobiDB-lite"/>
    </source>
</evidence>
<keyword evidence="3" id="KW-1185">Reference proteome</keyword>
<dbReference type="Proteomes" id="UP000639859">
    <property type="component" value="Unassembled WGS sequence"/>
</dbReference>
<organism evidence="2 3">
    <name type="scientific">Caulobacter hibisci</name>
    <dbReference type="NCBI Taxonomy" id="2035993"/>
    <lineage>
        <taxon>Bacteria</taxon>
        <taxon>Pseudomonadati</taxon>
        <taxon>Pseudomonadota</taxon>
        <taxon>Alphaproteobacteria</taxon>
        <taxon>Caulobacterales</taxon>
        <taxon>Caulobacteraceae</taxon>
        <taxon>Caulobacter</taxon>
    </lineage>
</organism>
<feature type="region of interest" description="Disordered" evidence="1">
    <location>
        <begin position="1"/>
        <end position="80"/>
    </location>
</feature>
<sequence length="80" mass="8607">MHLSRLLRETERDFTGYFTGTPEDAMTDPTAPPPLEPQTPDDPPGSTPDEVPSQPPPVQPGDDRPYGANPAPFPPVTSPD</sequence>